<keyword evidence="3" id="KW-1185">Reference proteome</keyword>
<name>I0IAA2_PHYMF</name>
<dbReference type="STRING" id="1142394.PSMK_00310"/>
<dbReference type="HOGENOM" id="CLU_311658_0_0_0"/>
<evidence type="ECO:0000313" key="2">
    <source>
        <dbReference type="EMBL" id="BAM02190.1"/>
    </source>
</evidence>
<keyword evidence="1" id="KW-0732">Signal</keyword>
<feature type="chain" id="PRO_5003629017" evidence="1">
    <location>
        <begin position="28"/>
        <end position="942"/>
    </location>
</feature>
<dbReference type="Proteomes" id="UP000007881">
    <property type="component" value="Chromosome"/>
</dbReference>
<dbReference type="EMBL" id="AP012338">
    <property type="protein sequence ID" value="BAM02190.1"/>
    <property type="molecule type" value="Genomic_DNA"/>
</dbReference>
<sequence>MPHALRHRFLHAATVLIAAGVSPGASAAPAAGTTDAFTEHRLLRDLGQRGLPALLERWAADAPPLDDPATARVLAAAGAHAAEVSADAAGRAAAAAGDADALRAAATRAAAASNARLAALRELATDPALAGHPQRALFAADLAEALLVGRLERRLRHADLSVAYGRPSPSEAAPVAPALAEALAAAQEAGAAAARLRNALGRDRAAEADARASGLADAVLRGVAERRAPLGVATAALGLATLPAGDPYHDAAPPVPLAGRLDDPAAERRRLLDLARRSARALLDGDPGPLAPAASLLLARANAASGDLAGAAATLRNLVPELPPGRLAVTARLALAATQDGAAAEAALAAAAAAATRSSDPMLALLVADAAARHAAAAGDAAAAAGAYDGLPPALDALARSRQASLAAGAGVEAAGLPPRVAAAVAREALAAGDHARAAAAASAAVSGLGDPAALPEGVERDAALGAAADLAAATAAASPDDPAAVDASIASLLAIARDFPRSAEAEPAIARAADLAASAQASASRPDGPVADRYAEVMSLLFSRFAETPAAERHRLYWAYAGHTLRGDDAGAAAVYELVPADHPQRLDALGLSLDARERAAAAAPSREAARTLLDAAEATAERLAAEARARGRADPAAAVLGVGRAALAAARIQSARGNPSAAAAGLDGLDARLASVSGDPAATAAVPGLLAEAAGLRVAAFLAAGEPAAAAAEAAGMMEAHPAAAAGVVKSVLADLLARADALAERARDASASRAAELEDEAAGVSASAVQLAALLLADANRRGLSEADMLPWRLAYANGLTRSGDPGGAIAFLAESGVEAAFPADAGVLEAAAEARFALGVRRTRDAGGTAFTLTDEPGADAAARGAAPYYDRLIRGLAGTRPPAFWNAWARRLSINLALGEGVDRVGLSVAQLEDQDPALGGPASAARLRAIRAAALR</sequence>
<feature type="signal peptide" evidence="1">
    <location>
        <begin position="1"/>
        <end position="27"/>
    </location>
</feature>
<evidence type="ECO:0000313" key="3">
    <source>
        <dbReference type="Proteomes" id="UP000007881"/>
    </source>
</evidence>
<proteinExistence type="predicted"/>
<reference evidence="2 3" key="1">
    <citation type="submission" date="2012-02" db="EMBL/GenBank/DDBJ databases">
        <title>Complete genome sequence of Phycisphaera mikurensis NBRC 102666.</title>
        <authorList>
            <person name="Ankai A."/>
            <person name="Hosoyama A."/>
            <person name="Terui Y."/>
            <person name="Sekine M."/>
            <person name="Fukai R."/>
            <person name="Kato Y."/>
            <person name="Nakamura S."/>
            <person name="Yamada-Narita S."/>
            <person name="Kawakoshi A."/>
            <person name="Fukunaga Y."/>
            <person name="Yamazaki S."/>
            <person name="Fujita N."/>
        </authorList>
    </citation>
    <scope>NUCLEOTIDE SEQUENCE [LARGE SCALE GENOMIC DNA]</scope>
    <source>
        <strain evidence="3">NBRC 102666 / KCTC 22515 / FYK2301M01</strain>
    </source>
</reference>
<organism evidence="2 3">
    <name type="scientific">Phycisphaera mikurensis (strain NBRC 102666 / KCTC 22515 / FYK2301M01)</name>
    <dbReference type="NCBI Taxonomy" id="1142394"/>
    <lineage>
        <taxon>Bacteria</taxon>
        <taxon>Pseudomonadati</taxon>
        <taxon>Planctomycetota</taxon>
        <taxon>Phycisphaerae</taxon>
        <taxon>Phycisphaerales</taxon>
        <taxon>Phycisphaeraceae</taxon>
        <taxon>Phycisphaera</taxon>
    </lineage>
</organism>
<evidence type="ECO:0000256" key="1">
    <source>
        <dbReference type="SAM" id="SignalP"/>
    </source>
</evidence>
<protein>
    <submittedName>
        <fullName evidence="2">Uncharacterized protein</fullName>
    </submittedName>
</protein>
<dbReference type="AlphaFoldDB" id="I0IAA2"/>
<dbReference type="RefSeq" id="WP_014435410.1">
    <property type="nucleotide sequence ID" value="NC_017080.1"/>
</dbReference>
<accession>I0IAA2</accession>
<gene>
    <name evidence="2" type="ordered locus">PSMK_00310</name>
</gene>
<dbReference type="KEGG" id="phm:PSMK_00310"/>